<dbReference type="GO" id="GO:0005634">
    <property type="term" value="C:nucleus"/>
    <property type="evidence" value="ECO:0007669"/>
    <property type="project" value="TreeGrafter"/>
</dbReference>
<dbReference type="InParanoid" id="C5LSG0"/>
<proteinExistence type="inferred from homology"/>
<dbReference type="PANTHER" id="PTHR11215:SF1">
    <property type="entry name" value="MYG1 EXONUCLEASE"/>
    <property type="match status" value="1"/>
</dbReference>
<dbReference type="EMBL" id="GG685191">
    <property type="protein sequence ID" value="EER00201.1"/>
    <property type="molecule type" value="Genomic_DNA"/>
</dbReference>
<dbReference type="OrthoDB" id="10265310at2759"/>
<protein>
    <submittedName>
        <fullName evidence="2">Protein MYG1, putative</fullName>
    </submittedName>
</protein>
<evidence type="ECO:0000313" key="3">
    <source>
        <dbReference type="Proteomes" id="UP000007800"/>
    </source>
</evidence>
<dbReference type="Pfam" id="PF03690">
    <property type="entry name" value="MYG1_exonuc"/>
    <property type="match status" value="1"/>
</dbReference>
<dbReference type="GeneID" id="9049943"/>
<dbReference type="AlphaFoldDB" id="C5LSG0"/>
<gene>
    <name evidence="2" type="ORF">Pmar_PMAR017059</name>
</gene>
<name>C5LSG0_PERM5</name>
<reference evidence="2 3" key="1">
    <citation type="submission" date="2008-07" db="EMBL/GenBank/DDBJ databases">
        <authorList>
            <person name="El-Sayed N."/>
            <person name="Caler E."/>
            <person name="Inman J."/>
            <person name="Amedeo P."/>
            <person name="Hass B."/>
            <person name="Wortman J."/>
        </authorList>
    </citation>
    <scope>NUCLEOTIDE SEQUENCE [LARGE SCALE GENOMIC DNA]</scope>
    <source>
        <strain evidence="3">ATCC 50983 / TXsc</strain>
    </source>
</reference>
<dbReference type="Proteomes" id="UP000007800">
    <property type="component" value="Unassembled WGS sequence"/>
</dbReference>
<organism evidence="3">
    <name type="scientific">Perkinsus marinus (strain ATCC 50983 / TXsc)</name>
    <dbReference type="NCBI Taxonomy" id="423536"/>
    <lineage>
        <taxon>Eukaryota</taxon>
        <taxon>Sar</taxon>
        <taxon>Alveolata</taxon>
        <taxon>Perkinsozoa</taxon>
        <taxon>Perkinsea</taxon>
        <taxon>Perkinsida</taxon>
        <taxon>Perkinsidae</taxon>
        <taxon>Perkinsus</taxon>
    </lineage>
</organism>
<dbReference type="GO" id="GO:0005737">
    <property type="term" value="C:cytoplasm"/>
    <property type="evidence" value="ECO:0007669"/>
    <property type="project" value="TreeGrafter"/>
</dbReference>
<dbReference type="InterPro" id="IPR003226">
    <property type="entry name" value="MYG1_exonuclease"/>
</dbReference>
<evidence type="ECO:0000313" key="2">
    <source>
        <dbReference type="EMBL" id="EER00201.1"/>
    </source>
</evidence>
<dbReference type="OMA" id="FHCDEVV"/>
<accession>C5LSG0</accession>
<sequence length="351" mass="39451">MSSATLPSLRPVTIATHSGKFHCDEVLGTVMLDKILGGSKNYNLVRTRNPEVISKADIVIDVGAEFDPPRRRFDHHQRTFDEKFDDENRVSRLSSAGLVYKYFGREMLRNVYNVTDDRKLDILYKKLYNDFIESVDAIDNGVPIADEAPKYRVFTDLASRVSRKNPRWNEPEVTSEMEEERFRQAMAICEEELSAQIETILSSFIPAREIVEEAISKRFEVHPSGRVIHLARGCPFAEHIFEIEREKGLATEASKNGDATKRKADTSSILYVIYSDATGGYRVQAVGVEGHNFLSRKPLPSRFRGVRDEDLSKLAGIDGLIFVHASGFIGGAKTYESAKKLAALGIVEDDD</sequence>
<dbReference type="RefSeq" id="XP_002767483.1">
    <property type="nucleotide sequence ID" value="XM_002767437.1"/>
</dbReference>
<comment type="similarity">
    <text evidence="1">Belongs to the MYG1 family.</text>
</comment>
<dbReference type="PANTHER" id="PTHR11215">
    <property type="entry name" value="METAL DEPENDENT HYDROLASE - RELATED"/>
    <property type="match status" value="1"/>
</dbReference>
<dbReference type="FunCoup" id="C5LSG0">
    <property type="interactions" value="1088"/>
</dbReference>
<evidence type="ECO:0000256" key="1">
    <source>
        <dbReference type="ARBA" id="ARBA00010105"/>
    </source>
</evidence>
<keyword evidence="3" id="KW-1185">Reference proteome</keyword>